<organism evidence="1 2">
    <name type="scientific">Strongyloides papillosus</name>
    <name type="common">Intestinal threadworm</name>
    <dbReference type="NCBI Taxonomy" id="174720"/>
    <lineage>
        <taxon>Eukaryota</taxon>
        <taxon>Metazoa</taxon>
        <taxon>Ecdysozoa</taxon>
        <taxon>Nematoda</taxon>
        <taxon>Chromadorea</taxon>
        <taxon>Rhabditida</taxon>
        <taxon>Tylenchina</taxon>
        <taxon>Panagrolaimomorpha</taxon>
        <taxon>Strongyloidoidea</taxon>
        <taxon>Strongyloididae</taxon>
        <taxon>Strongyloides</taxon>
    </lineage>
</organism>
<dbReference type="WBParaSite" id="SPAL_0000542750.1">
    <property type="protein sequence ID" value="SPAL_0000542750.1"/>
    <property type="gene ID" value="SPAL_0000542750"/>
</dbReference>
<protein>
    <submittedName>
        <fullName evidence="2">Pecanex-like protein</fullName>
    </submittedName>
</protein>
<dbReference type="Proteomes" id="UP000046392">
    <property type="component" value="Unplaced"/>
</dbReference>
<dbReference type="AlphaFoldDB" id="A0A0N5BHI7"/>
<reference evidence="2" key="1">
    <citation type="submission" date="2017-02" db="UniProtKB">
        <authorList>
            <consortium name="WormBaseParasite"/>
        </authorList>
    </citation>
    <scope>IDENTIFICATION</scope>
</reference>
<keyword evidence="1" id="KW-1185">Reference proteome</keyword>
<accession>A0A0N5BHI7</accession>
<evidence type="ECO:0000313" key="2">
    <source>
        <dbReference type="WBParaSite" id="SPAL_0000542750.1"/>
    </source>
</evidence>
<sequence>MNVSLNIFQVSSQIISSLILFSYPLENQGFLLDNYLVLLLALLMVPRVVHRWIPQAVDPLIIHQVFLLDHHFEDHQNSNFLSPSKSSLLSVTSNLDVSSVVRSTSYSFDGRNLLKSLAKSSLSSK</sequence>
<evidence type="ECO:0000313" key="1">
    <source>
        <dbReference type="Proteomes" id="UP000046392"/>
    </source>
</evidence>
<proteinExistence type="predicted"/>
<name>A0A0N5BHI7_STREA</name>